<dbReference type="AlphaFoldDB" id="A0A2N2E9F3"/>
<dbReference type="PANTHER" id="PTHR44103:SF1">
    <property type="entry name" value="PROPROTEIN CONVERTASE P"/>
    <property type="match status" value="1"/>
</dbReference>
<dbReference type="PANTHER" id="PTHR44103">
    <property type="entry name" value="PROPROTEIN CONVERTASE P"/>
    <property type="match status" value="1"/>
</dbReference>
<comment type="caution">
    <text evidence="2">The sequence shown here is derived from an EMBL/GenBank/DDBJ whole genome shotgun (WGS) entry which is preliminary data.</text>
</comment>
<sequence>MFKYLKKINIFFVLLGFLIIFQTRPCFAIYEKSDYPKVANYFLKWTIADYEVTELAKWDLLILDMEVQVNSRQNLKKIRELNPNIIILAYITSQEANANIYSDQWSYNATLRKKLVDSIVDGWWLKNKDGNRTTFWEGTYLLNMSDSAKTNNNGQRWNDFLPEFVNKEIISTGLWDGVFYDNIWGDVAWVRGDFDINNDGQADSIKNVNDGWSNGVKKMLKKTRDLIGDKYLILGNGKVFLDYQSLLNGVMFEGFPASWESNGNWSGILSTYSKIDNDNNSPKITIVNSYDGSRQNYQKMRFGLATTMLENHGYFSFDFDVSSHNQIWWYDEYDVSLGKARSAAYNLLDRTITDYKNSLWRRDFENGVVMVNSSDKEQLYVFKGEEFEKINGTQDRSVNNGSIINFIKLKANDAIMLLKRASSVATIKNNSFNNGDFIRVFNKQGQQSRSGFFAYMDAFSPSSQILISDIDNDKQDETLVNSNGLITIYKNNQKIREFKPYDGKFKGEISFAVADLDGDGVKEIITGAGQGGGPHVRVFNKDGKPLIGGFFAYDKDFRGGVRVAVMDLDGDGTQEIITAAGIGGGPHIRVFNKDGKSITAGFFAYEQTFRGGVSIAVGDIDGDGKKEIISVPGPGRDPEVKIFDKDGKNIQSFLAYEKDFTAGLRIMVDDIDANGTDEILVGAISF</sequence>
<organism evidence="2 3">
    <name type="scientific">Candidatus Falkowbacteria bacterium HGW-Falkowbacteria-1</name>
    <dbReference type="NCBI Taxonomy" id="2013768"/>
    <lineage>
        <taxon>Bacteria</taxon>
        <taxon>Candidatus Falkowiibacteriota</taxon>
    </lineage>
</organism>
<evidence type="ECO:0000313" key="2">
    <source>
        <dbReference type="EMBL" id="PKM91329.1"/>
    </source>
</evidence>
<dbReference type="SUPFAM" id="SSF69318">
    <property type="entry name" value="Integrin alpha N-terminal domain"/>
    <property type="match status" value="1"/>
</dbReference>
<dbReference type="InterPro" id="IPR028994">
    <property type="entry name" value="Integrin_alpha_N"/>
</dbReference>
<dbReference type="EMBL" id="PHAI01000002">
    <property type="protein sequence ID" value="PKM91329.1"/>
    <property type="molecule type" value="Genomic_DNA"/>
</dbReference>
<protein>
    <submittedName>
        <fullName evidence="2">Uncharacterized protein</fullName>
    </submittedName>
</protein>
<evidence type="ECO:0000256" key="1">
    <source>
        <dbReference type="ARBA" id="ARBA00022729"/>
    </source>
</evidence>
<dbReference type="InterPro" id="IPR013517">
    <property type="entry name" value="FG-GAP"/>
</dbReference>
<name>A0A2N2E9F3_9BACT</name>
<keyword evidence="1" id="KW-0732">Signal</keyword>
<dbReference type="Pfam" id="PF13517">
    <property type="entry name" value="FG-GAP_3"/>
    <property type="match status" value="1"/>
</dbReference>
<accession>A0A2N2E9F3</accession>
<gene>
    <name evidence="2" type="ORF">CVU82_01890</name>
</gene>
<proteinExistence type="predicted"/>
<evidence type="ECO:0000313" key="3">
    <source>
        <dbReference type="Proteomes" id="UP000233517"/>
    </source>
</evidence>
<reference evidence="2 3" key="1">
    <citation type="journal article" date="2017" name="ISME J.">
        <title>Potential for microbial H2 and metal transformations associated with novel bacteria and archaea in deep terrestrial subsurface sediments.</title>
        <authorList>
            <person name="Hernsdorf A.W."/>
            <person name="Amano Y."/>
            <person name="Miyakawa K."/>
            <person name="Ise K."/>
            <person name="Suzuki Y."/>
            <person name="Anantharaman K."/>
            <person name="Probst A."/>
            <person name="Burstein D."/>
            <person name="Thomas B.C."/>
            <person name="Banfield J.F."/>
        </authorList>
    </citation>
    <scope>NUCLEOTIDE SEQUENCE [LARGE SCALE GENOMIC DNA]</scope>
    <source>
        <strain evidence="2">HGW-Falkowbacteria-1</strain>
    </source>
</reference>
<dbReference type="Proteomes" id="UP000233517">
    <property type="component" value="Unassembled WGS sequence"/>
</dbReference>
<dbReference type="Gene3D" id="2.130.10.130">
    <property type="entry name" value="Integrin alpha, N-terminal"/>
    <property type="match status" value="1"/>
</dbReference>